<evidence type="ECO:0000313" key="2">
    <source>
        <dbReference type="EMBL" id="KAK0714527.1"/>
    </source>
</evidence>
<dbReference type="Proteomes" id="UP001172102">
    <property type="component" value="Unassembled WGS sequence"/>
</dbReference>
<dbReference type="Gene3D" id="3.40.50.1000">
    <property type="entry name" value="HAD superfamily/HAD-like"/>
    <property type="match status" value="1"/>
</dbReference>
<name>A0AA40AES0_9PEZI</name>
<dbReference type="NCBIfam" id="TIGR01488">
    <property type="entry name" value="HAD-SF-IB"/>
    <property type="match status" value="1"/>
</dbReference>
<gene>
    <name evidence="2" type="ORF">B0H67DRAFT_578383</name>
</gene>
<dbReference type="InterPro" id="IPR050849">
    <property type="entry name" value="HAD-like_hydrolase_phosphatase"/>
</dbReference>
<dbReference type="NCBIfam" id="TIGR01489">
    <property type="entry name" value="DKMTPPase-SF"/>
    <property type="match status" value="1"/>
</dbReference>
<dbReference type="Pfam" id="PF12710">
    <property type="entry name" value="HAD"/>
    <property type="match status" value="1"/>
</dbReference>
<protein>
    <submittedName>
        <fullName evidence="2">HAD-like domain-containing protein</fullName>
    </submittedName>
</protein>
<dbReference type="GO" id="GO:0016791">
    <property type="term" value="F:phosphatase activity"/>
    <property type="evidence" value="ECO:0007669"/>
    <property type="project" value="InterPro"/>
</dbReference>
<sequence>MGSTALPAMRTAPQFIFFTDFDGTITQQDSNDFITDNLGFGAGLRKMGNGDVLFGRRDFRDSFQEMMDSIKAPFDQCIDTLLQNITLDAGFKEFFYWARDNNVPIVVLSGGMEPIIRALLAHFLGRDEADSLQIVSNNVAARPGRSINEEGGWQIVFHDASGFGHDKSLEIRPYANLPEGERPVLFYAGDGVSDLSAAKETELLFAKAGRDLVTYCEKENVPFTTFQDFSEIHDTVKDIVEGKINVKDAATGRK</sequence>
<keyword evidence="1" id="KW-0378">Hydrolase</keyword>
<dbReference type="AlphaFoldDB" id="A0AA40AES0"/>
<evidence type="ECO:0000256" key="1">
    <source>
        <dbReference type="ARBA" id="ARBA00022801"/>
    </source>
</evidence>
<evidence type="ECO:0000313" key="3">
    <source>
        <dbReference type="Proteomes" id="UP001172102"/>
    </source>
</evidence>
<dbReference type="InterPro" id="IPR036412">
    <property type="entry name" value="HAD-like_sf"/>
</dbReference>
<proteinExistence type="predicted"/>
<accession>A0AA40AES0</accession>
<dbReference type="EMBL" id="JAUKUA010000004">
    <property type="protein sequence ID" value="KAK0714527.1"/>
    <property type="molecule type" value="Genomic_DNA"/>
</dbReference>
<dbReference type="PANTHER" id="PTHR28181">
    <property type="entry name" value="UPF0655 PROTEIN YCR015C"/>
    <property type="match status" value="1"/>
</dbReference>
<keyword evidence="3" id="KW-1185">Reference proteome</keyword>
<dbReference type="PANTHER" id="PTHR28181:SF2">
    <property type="entry name" value="PHOSPHORIC MONOESTER HYDROLASE"/>
    <property type="match status" value="1"/>
</dbReference>
<reference evidence="2" key="1">
    <citation type="submission" date="2023-06" db="EMBL/GenBank/DDBJ databases">
        <title>Genome-scale phylogeny and comparative genomics of the fungal order Sordariales.</title>
        <authorList>
            <consortium name="Lawrence Berkeley National Laboratory"/>
            <person name="Hensen N."/>
            <person name="Bonometti L."/>
            <person name="Westerberg I."/>
            <person name="Brannstrom I.O."/>
            <person name="Guillou S."/>
            <person name="Cros-Aarteil S."/>
            <person name="Calhoun S."/>
            <person name="Haridas S."/>
            <person name="Kuo A."/>
            <person name="Mondo S."/>
            <person name="Pangilinan J."/>
            <person name="Riley R."/>
            <person name="Labutti K."/>
            <person name="Andreopoulos B."/>
            <person name="Lipzen A."/>
            <person name="Chen C."/>
            <person name="Yanf M."/>
            <person name="Daum C."/>
            <person name="Ng V."/>
            <person name="Clum A."/>
            <person name="Steindorff A."/>
            <person name="Ohm R."/>
            <person name="Martin F."/>
            <person name="Silar P."/>
            <person name="Natvig D."/>
            <person name="Lalanne C."/>
            <person name="Gautier V."/>
            <person name="Ament-Velasquez S.L."/>
            <person name="Kruys A."/>
            <person name="Hutchinson M.I."/>
            <person name="Powell A.J."/>
            <person name="Barry K."/>
            <person name="Miller A.N."/>
            <person name="Grigoriev I.V."/>
            <person name="Debuchy R."/>
            <person name="Gladieux P."/>
            <person name="Thoren M.H."/>
            <person name="Johannesson H."/>
        </authorList>
    </citation>
    <scope>NUCLEOTIDE SEQUENCE</scope>
    <source>
        <strain evidence="2">SMH4607-1</strain>
    </source>
</reference>
<dbReference type="InterPro" id="IPR006384">
    <property type="entry name" value="HAD_hydro_PyrdxlP_Pase-like"/>
</dbReference>
<comment type="caution">
    <text evidence="2">The sequence shown here is derived from an EMBL/GenBank/DDBJ whole genome shotgun (WGS) entry which is preliminary data.</text>
</comment>
<organism evidence="2 3">
    <name type="scientific">Lasiosphaeris hirsuta</name>
    <dbReference type="NCBI Taxonomy" id="260670"/>
    <lineage>
        <taxon>Eukaryota</taxon>
        <taxon>Fungi</taxon>
        <taxon>Dikarya</taxon>
        <taxon>Ascomycota</taxon>
        <taxon>Pezizomycotina</taxon>
        <taxon>Sordariomycetes</taxon>
        <taxon>Sordariomycetidae</taxon>
        <taxon>Sordariales</taxon>
        <taxon>Lasiosphaeriaceae</taxon>
        <taxon>Lasiosphaeris</taxon>
    </lineage>
</organism>
<dbReference type="Gene3D" id="3.90.1470.20">
    <property type="match status" value="1"/>
</dbReference>
<dbReference type="InterPro" id="IPR023214">
    <property type="entry name" value="HAD_sf"/>
</dbReference>
<dbReference type="SUPFAM" id="SSF56784">
    <property type="entry name" value="HAD-like"/>
    <property type="match status" value="1"/>
</dbReference>